<dbReference type="GO" id="GO:0004788">
    <property type="term" value="F:thiamine diphosphokinase activity"/>
    <property type="evidence" value="ECO:0007669"/>
    <property type="project" value="InterPro"/>
</dbReference>
<sequence length="67" mass="7710">MLDRGVRGRIVNEYNEIFLISHSVEIEAEEGCYLTLLPLTSKVEGITTKGLYYPLKERLLKWVQPEG</sequence>
<dbReference type="InterPro" id="IPR007373">
    <property type="entry name" value="Thiamin_PyroPKinase_B1-bd"/>
</dbReference>
<dbReference type="InterPro" id="IPR036759">
    <property type="entry name" value="TPK_catalytic_sf"/>
</dbReference>
<dbReference type="InterPro" id="IPR036371">
    <property type="entry name" value="TPK_B1-bd_sf"/>
</dbReference>
<keyword evidence="2" id="KW-0547">Nucleotide-binding</keyword>
<dbReference type="GO" id="GO:0009229">
    <property type="term" value="P:thiamine diphosphate biosynthetic process"/>
    <property type="evidence" value="ECO:0007669"/>
    <property type="project" value="InterPro"/>
</dbReference>
<dbReference type="SUPFAM" id="SSF63862">
    <property type="entry name" value="Thiamin pyrophosphokinase, substrate-binding domain"/>
    <property type="match status" value="1"/>
</dbReference>
<reference evidence="6" key="1">
    <citation type="journal article" date="2014" name="Genome Announc.">
        <title>Draft Genome Sequence of Clostridium straminisolvens Strain JCM 21531T, Isolated from a Cellulose-Degrading Bacterial Community.</title>
        <authorList>
            <person name="Yuki M."/>
            <person name="Oshima K."/>
            <person name="Suda W."/>
            <person name="Sakamoto M."/>
            <person name="Kitamura K."/>
            <person name="Iida T."/>
            <person name="Hattori M."/>
            <person name="Ohkuma M."/>
        </authorList>
    </citation>
    <scope>NUCLEOTIDE SEQUENCE [LARGE SCALE GENOMIC DNA]</scope>
    <source>
        <strain evidence="6">JCM 21531</strain>
    </source>
</reference>
<evidence type="ECO:0000256" key="1">
    <source>
        <dbReference type="ARBA" id="ARBA00022679"/>
    </source>
</evidence>
<protein>
    <submittedName>
        <fullName evidence="6">Thiamin pyrophosphokinase</fullName>
    </submittedName>
</protein>
<dbReference type="GO" id="GO:0016301">
    <property type="term" value="F:kinase activity"/>
    <property type="evidence" value="ECO:0007669"/>
    <property type="project" value="UniProtKB-KW"/>
</dbReference>
<comment type="caution">
    <text evidence="6">The sequence shown here is derived from an EMBL/GenBank/DDBJ whole genome shotgun (WGS) entry which is preliminary data.</text>
</comment>
<dbReference type="STRING" id="1294263.JCM21531_182"/>
<dbReference type="Pfam" id="PF04265">
    <property type="entry name" value="TPK_B1_binding"/>
    <property type="match status" value="1"/>
</dbReference>
<keyword evidence="3 6" id="KW-0418">Kinase</keyword>
<keyword evidence="7" id="KW-1185">Reference proteome</keyword>
<evidence type="ECO:0000256" key="4">
    <source>
        <dbReference type="ARBA" id="ARBA00022840"/>
    </source>
</evidence>
<evidence type="ECO:0000313" key="6">
    <source>
        <dbReference type="EMBL" id="GAE86854.1"/>
    </source>
</evidence>
<dbReference type="EMBL" id="BAVR01000002">
    <property type="protein sequence ID" value="GAE86854.1"/>
    <property type="molecule type" value="Genomic_DNA"/>
</dbReference>
<evidence type="ECO:0000256" key="3">
    <source>
        <dbReference type="ARBA" id="ARBA00022777"/>
    </source>
</evidence>
<name>W4V296_9FIRM</name>
<gene>
    <name evidence="6" type="ORF">JCM21531_182</name>
</gene>
<feature type="domain" description="Thiamin pyrophosphokinase thiamin-binding" evidence="5">
    <location>
        <begin position="22"/>
        <end position="62"/>
    </location>
</feature>
<evidence type="ECO:0000313" key="7">
    <source>
        <dbReference type="Proteomes" id="UP000019109"/>
    </source>
</evidence>
<dbReference type="Gene3D" id="3.40.50.10240">
    <property type="entry name" value="Thiamin pyrophosphokinase, catalytic domain"/>
    <property type="match status" value="1"/>
</dbReference>
<keyword evidence="1" id="KW-0808">Transferase</keyword>
<dbReference type="GO" id="GO:0030975">
    <property type="term" value="F:thiamine binding"/>
    <property type="evidence" value="ECO:0007669"/>
    <property type="project" value="InterPro"/>
</dbReference>
<evidence type="ECO:0000256" key="2">
    <source>
        <dbReference type="ARBA" id="ARBA00022741"/>
    </source>
</evidence>
<dbReference type="GO" id="GO:0005524">
    <property type="term" value="F:ATP binding"/>
    <property type="evidence" value="ECO:0007669"/>
    <property type="project" value="UniProtKB-KW"/>
</dbReference>
<evidence type="ECO:0000259" key="5">
    <source>
        <dbReference type="Pfam" id="PF04265"/>
    </source>
</evidence>
<accession>W4V296</accession>
<dbReference type="Proteomes" id="UP000019109">
    <property type="component" value="Unassembled WGS sequence"/>
</dbReference>
<keyword evidence="4" id="KW-0067">ATP-binding</keyword>
<proteinExistence type="predicted"/>
<organism evidence="6 7">
    <name type="scientific">Acetivibrio straminisolvens JCM 21531</name>
    <dbReference type="NCBI Taxonomy" id="1294263"/>
    <lineage>
        <taxon>Bacteria</taxon>
        <taxon>Bacillati</taxon>
        <taxon>Bacillota</taxon>
        <taxon>Clostridia</taxon>
        <taxon>Eubacteriales</taxon>
        <taxon>Oscillospiraceae</taxon>
        <taxon>Acetivibrio</taxon>
    </lineage>
</organism>
<dbReference type="AlphaFoldDB" id="W4V296"/>